<organism evidence="1 2">
    <name type="scientific">Henosepilachna vigintioctopunctata</name>
    <dbReference type="NCBI Taxonomy" id="420089"/>
    <lineage>
        <taxon>Eukaryota</taxon>
        <taxon>Metazoa</taxon>
        <taxon>Ecdysozoa</taxon>
        <taxon>Arthropoda</taxon>
        <taxon>Hexapoda</taxon>
        <taxon>Insecta</taxon>
        <taxon>Pterygota</taxon>
        <taxon>Neoptera</taxon>
        <taxon>Endopterygota</taxon>
        <taxon>Coleoptera</taxon>
        <taxon>Polyphaga</taxon>
        <taxon>Cucujiformia</taxon>
        <taxon>Coccinelloidea</taxon>
        <taxon>Coccinellidae</taxon>
        <taxon>Epilachninae</taxon>
        <taxon>Epilachnini</taxon>
        <taxon>Henosepilachna</taxon>
    </lineage>
</organism>
<dbReference type="AlphaFoldDB" id="A0AAW1UPL6"/>
<comment type="caution">
    <text evidence="1">The sequence shown here is derived from an EMBL/GenBank/DDBJ whole genome shotgun (WGS) entry which is preliminary data.</text>
</comment>
<dbReference type="EMBL" id="JARQZJ010000081">
    <property type="protein sequence ID" value="KAK9882744.1"/>
    <property type="molecule type" value="Genomic_DNA"/>
</dbReference>
<proteinExistence type="predicted"/>
<sequence length="128" mass="14102">MGFSGVFLPPSEQRRPPATGQTLRCWVCFQGFPSPSLWDTNPPLQGSSVVPFQSFLTTSSGLLWNYSRGGIHTPSSELRLRPEGSQQLPRGESPFLTVPSEYYGEVPELFSRQSTKAAYFSPTTSSPL</sequence>
<accession>A0AAW1UPL6</accession>
<dbReference type="Proteomes" id="UP001431783">
    <property type="component" value="Unassembled WGS sequence"/>
</dbReference>
<name>A0AAW1UPL6_9CUCU</name>
<feature type="non-terminal residue" evidence="1">
    <location>
        <position position="128"/>
    </location>
</feature>
<keyword evidence="2" id="KW-1185">Reference proteome</keyword>
<evidence type="ECO:0000313" key="2">
    <source>
        <dbReference type="Proteomes" id="UP001431783"/>
    </source>
</evidence>
<reference evidence="1 2" key="1">
    <citation type="submission" date="2023-03" db="EMBL/GenBank/DDBJ databases">
        <title>Genome insight into feeding habits of ladybird beetles.</title>
        <authorList>
            <person name="Li H.-S."/>
            <person name="Huang Y.-H."/>
            <person name="Pang H."/>
        </authorList>
    </citation>
    <scope>NUCLEOTIDE SEQUENCE [LARGE SCALE GENOMIC DNA]</scope>
    <source>
        <strain evidence="1">SYSU_2023b</strain>
        <tissue evidence="1">Whole body</tissue>
    </source>
</reference>
<gene>
    <name evidence="1" type="ORF">WA026_023005</name>
</gene>
<protein>
    <submittedName>
        <fullName evidence="1">Uncharacterized protein</fullName>
    </submittedName>
</protein>
<evidence type="ECO:0000313" key="1">
    <source>
        <dbReference type="EMBL" id="KAK9882744.1"/>
    </source>
</evidence>